<reference evidence="2 3" key="1">
    <citation type="submission" date="2024-01" db="EMBL/GenBank/DDBJ databases">
        <title>Genome insights into Plantactinospora sonchi sp. nov.</title>
        <authorList>
            <person name="Wang L."/>
        </authorList>
    </citation>
    <scope>NUCLEOTIDE SEQUENCE [LARGE SCALE GENOMIC DNA]</scope>
    <source>
        <strain evidence="2 3">NEAU-QY2</strain>
    </source>
</reference>
<feature type="transmembrane region" description="Helical" evidence="1">
    <location>
        <begin position="18"/>
        <end position="37"/>
    </location>
</feature>
<comment type="caution">
    <text evidence="2">The sequence shown here is derived from an EMBL/GenBank/DDBJ whole genome shotgun (WGS) entry which is preliminary data.</text>
</comment>
<keyword evidence="1" id="KW-0472">Membrane</keyword>
<feature type="transmembrane region" description="Helical" evidence="1">
    <location>
        <begin position="334"/>
        <end position="361"/>
    </location>
</feature>
<feature type="transmembrane region" description="Helical" evidence="1">
    <location>
        <begin position="258"/>
        <end position="275"/>
    </location>
</feature>
<evidence type="ECO:0000256" key="1">
    <source>
        <dbReference type="SAM" id="Phobius"/>
    </source>
</evidence>
<feature type="transmembrane region" description="Helical" evidence="1">
    <location>
        <begin position="479"/>
        <end position="500"/>
    </location>
</feature>
<dbReference type="EMBL" id="JAZGQK010000021">
    <property type="protein sequence ID" value="MEE6261717.1"/>
    <property type="molecule type" value="Genomic_DNA"/>
</dbReference>
<feature type="transmembrane region" description="Helical" evidence="1">
    <location>
        <begin position="57"/>
        <end position="78"/>
    </location>
</feature>
<keyword evidence="1" id="KW-0812">Transmembrane</keyword>
<protein>
    <recommendedName>
        <fullName evidence="4">ABC transporter permease</fullName>
    </recommendedName>
</protein>
<dbReference type="Proteomes" id="UP001332243">
    <property type="component" value="Unassembled WGS sequence"/>
</dbReference>
<feature type="transmembrane region" description="Helical" evidence="1">
    <location>
        <begin position="179"/>
        <end position="200"/>
    </location>
</feature>
<feature type="transmembrane region" description="Helical" evidence="1">
    <location>
        <begin position="423"/>
        <end position="443"/>
    </location>
</feature>
<sequence>MIAGLALADFRDRVRRPAYAAIVLAAVGLGYLAAPAADAHWVILDLAGHRGVYDSAYTGAVTAVAGALWLMFGGFYVVRGTIRRDERTGVGQVLAATPVSRLAYLMGKFGSNLLVLASMTGVLAVTALVMQLARAESRAVDPVALLAPFVLVTLPVLAVTAAAALLFDTVRPLNGGIGNIAWFFVWMVLAIVSQMSGALLGGLGVGYVADSVGADLAAQGFALKDAELGLGLMYVEQPLRTFDWSGLDLSAGLVADRVGMTLVALAVAAVPALWFHRFDTARRPGIAVPAGPTPPPAPAAVYAGLPRTAVRRGNPAVRLFVGELRILVQGVSRWWWLGTGILVLVGLAASPALGLLVAGIWPVLIWSRLGTQPAENNMGVLLGAYPAARRRLLAEWAAGLAVAALVGTGPTVRMLVTGDVAGLAGWGAGAVFVASLALALGVVGRTQRLFQAAYVPLWYLVLNDVAALDYLGAVRGGPAPVLVAGAGAVLLAVAVVVTGLRHARR</sequence>
<keyword evidence="1" id="KW-1133">Transmembrane helix</keyword>
<evidence type="ECO:0000313" key="2">
    <source>
        <dbReference type="EMBL" id="MEE6261717.1"/>
    </source>
</evidence>
<feature type="transmembrane region" description="Helical" evidence="1">
    <location>
        <begin position="455"/>
        <end position="473"/>
    </location>
</feature>
<evidence type="ECO:0000313" key="3">
    <source>
        <dbReference type="Proteomes" id="UP001332243"/>
    </source>
</evidence>
<proteinExistence type="predicted"/>
<keyword evidence="3" id="KW-1185">Reference proteome</keyword>
<name>A0ABU7RYW6_9ACTN</name>
<dbReference type="RefSeq" id="WP_331216790.1">
    <property type="nucleotide sequence ID" value="NZ_JAZGQK010000021.1"/>
</dbReference>
<feature type="transmembrane region" description="Helical" evidence="1">
    <location>
        <begin position="145"/>
        <end position="167"/>
    </location>
</feature>
<gene>
    <name evidence="2" type="ORF">V1633_24845</name>
</gene>
<organism evidence="2 3">
    <name type="scientific">Plantactinospora sonchi</name>
    <dbReference type="NCBI Taxonomy" id="1544735"/>
    <lineage>
        <taxon>Bacteria</taxon>
        <taxon>Bacillati</taxon>
        <taxon>Actinomycetota</taxon>
        <taxon>Actinomycetes</taxon>
        <taxon>Micromonosporales</taxon>
        <taxon>Micromonosporaceae</taxon>
        <taxon>Plantactinospora</taxon>
    </lineage>
</organism>
<accession>A0ABU7RYW6</accession>
<feature type="transmembrane region" description="Helical" evidence="1">
    <location>
        <begin position="113"/>
        <end position="133"/>
    </location>
</feature>
<evidence type="ECO:0008006" key="4">
    <source>
        <dbReference type="Google" id="ProtNLM"/>
    </source>
</evidence>